<feature type="compositionally biased region" description="Low complexity" evidence="4">
    <location>
        <begin position="1"/>
        <end position="11"/>
    </location>
</feature>
<reference evidence="6 7" key="1">
    <citation type="submission" date="2020-07" db="EMBL/GenBank/DDBJ databases">
        <title>Taxonomic revisions and descriptions of new bacterial species based on genomic comparisons in the high-G+C-content subgroup of the family Alcaligenaceae.</title>
        <authorList>
            <person name="Szabo A."/>
            <person name="Felfoldi T."/>
        </authorList>
    </citation>
    <scope>NUCLEOTIDE SEQUENCE [LARGE SCALE GENOMIC DNA]</scope>
    <source>
        <strain evidence="6 7">DSM 25264</strain>
    </source>
</reference>
<dbReference type="InterPro" id="IPR001635">
    <property type="entry name" value="Flag_hook_Flik"/>
</dbReference>
<evidence type="ECO:0000259" key="5">
    <source>
        <dbReference type="Pfam" id="PF02120"/>
    </source>
</evidence>
<organism evidence="6 7">
    <name type="scientific">Allopusillimonas soli</name>
    <dbReference type="NCBI Taxonomy" id="659016"/>
    <lineage>
        <taxon>Bacteria</taxon>
        <taxon>Pseudomonadati</taxon>
        <taxon>Pseudomonadota</taxon>
        <taxon>Betaproteobacteria</taxon>
        <taxon>Burkholderiales</taxon>
        <taxon>Alcaligenaceae</taxon>
        <taxon>Allopusillimonas</taxon>
    </lineage>
</organism>
<dbReference type="Gene3D" id="3.30.750.140">
    <property type="match status" value="1"/>
</dbReference>
<dbReference type="EMBL" id="JACCEW010000001">
    <property type="protein sequence ID" value="NYT35509.1"/>
    <property type="molecule type" value="Genomic_DNA"/>
</dbReference>
<dbReference type="PRINTS" id="PR01007">
    <property type="entry name" value="FLGHOOKFLIK"/>
</dbReference>
<evidence type="ECO:0000313" key="6">
    <source>
        <dbReference type="EMBL" id="NYT35509.1"/>
    </source>
</evidence>
<dbReference type="PANTHER" id="PTHR37533">
    <property type="entry name" value="FLAGELLAR HOOK-LENGTH CONTROL PROTEIN"/>
    <property type="match status" value="1"/>
</dbReference>
<evidence type="ECO:0000256" key="3">
    <source>
        <dbReference type="ARBA" id="ARBA00022795"/>
    </source>
</evidence>
<name>A0A853F6A5_9BURK</name>
<protein>
    <submittedName>
        <fullName evidence="6">Flagellar hook-length control protein FliK</fullName>
    </submittedName>
</protein>
<comment type="function">
    <text evidence="1">Controls the length of the flagellar hook.</text>
</comment>
<dbReference type="PANTHER" id="PTHR37533:SF2">
    <property type="entry name" value="FLAGELLAR HOOK-LENGTH CONTROL PROTEIN"/>
    <property type="match status" value="1"/>
</dbReference>
<dbReference type="InterPro" id="IPR052563">
    <property type="entry name" value="FliK"/>
</dbReference>
<dbReference type="GO" id="GO:0044780">
    <property type="term" value="P:bacterial-type flagellum assembly"/>
    <property type="evidence" value="ECO:0007669"/>
    <property type="project" value="InterPro"/>
</dbReference>
<feature type="compositionally biased region" description="Basic and acidic residues" evidence="4">
    <location>
        <begin position="14"/>
        <end position="24"/>
    </location>
</feature>
<dbReference type="CDD" id="cd17470">
    <property type="entry name" value="T3SS_Flik_C"/>
    <property type="match status" value="1"/>
</dbReference>
<feature type="compositionally biased region" description="Low complexity" evidence="4">
    <location>
        <begin position="155"/>
        <end position="168"/>
    </location>
</feature>
<feature type="region of interest" description="Disordered" evidence="4">
    <location>
        <begin position="91"/>
        <end position="139"/>
    </location>
</feature>
<sequence length="413" mass="42024">MARQARAAQKPPAHRQDDASRQHQPDGIANAETPAAAQDGLRQAASSPADGRNDAQASDAGEDSASACPPQLALIMASQAVGVTAQASRPAAGAAVSGAATPDTKPLARRTRSPNMDLAGILSHSGAGKPAAEAGTNQLPTTGVLAASLRGARAAAEAQASPPGAARAIQARTARMQSSESESLTTVLHEFHRAMKHPSAQGNTHALLDAAVQQTGPQRFVDGPAPLTHGPAATSLADLSSLAATAPTTGGVLQGQSVPGTTGMTSAYLSAPLGSPQWAPELGKHFMSIVQHAGGQSHAAELRLDPPDLGPLRISIHMADHVAQASFVSPHAAVRQAIENALPQLGQLLSQAGLSLGQTNVSDQGNTAAQDFDKPRTARTRRSDSVAASTSTVESTTIVRRAISGNLMVDTFA</sequence>
<feature type="compositionally biased region" description="Polar residues" evidence="4">
    <location>
        <begin position="360"/>
        <end position="369"/>
    </location>
</feature>
<dbReference type="GO" id="GO:0009424">
    <property type="term" value="C:bacterial-type flagellum hook"/>
    <property type="evidence" value="ECO:0007669"/>
    <property type="project" value="InterPro"/>
</dbReference>
<proteinExistence type="inferred from homology"/>
<evidence type="ECO:0000313" key="7">
    <source>
        <dbReference type="Proteomes" id="UP000580517"/>
    </source>
</evidence>
<dbReference type="Pfam" id="PF02120">
    <property type="entry name" value="Flg_hook"/>
    <property type="match status" value="1"/>
</dbReference>
<dbReference type="InterPro" id="IPR021136">
    <property type="entry name" value="Flagellar_hook_control-like_C"/>
</dbReference>
<dbReference type="OrthoDB" id="8679885at2"/>
<feature type="region of interest" description="Disordered" evidence="4">
    <location>
        <begin position="155"/>
        <end position="184"/>
    </location>
</feature>
<feature type="compositionally biased region" description="Polar residues" evidence="4">
    <location>
        <begin position="175"/>
        <end position="184"/>
    </location>
</feature>
<dbReference type="InterPro" id="IPR038610">
    <property type="entry name" value="FliK-like_C_sf"/>
</dbReference>
<feature type="region of interest" description="Disordered" evidence="4">
    <location>
        <begin position="1"/>
        <end position="66"/>
    </location>
</feature>
<gene>
    <name evidence="6" type="ORF">H0A68_01380</name>
</gene>
<dbReference type="Proteomes" id="UP000580517">
    <property type="component" value="Unassembled WGS sequence"/>
</dbReference>
<keyword evidence="3" id="KW-1005">Bacterial flagellum biogenesis</keyword>
<comment type="similarity">
    <text evidence="2">Belongs to the FliK family.</text>
</comment>
<keyword evidence="7" id="KW-1185">Reference proteome</keyword>
<feature type="compositionally biased region" description="Basic and acidic residues" evidence="4">
    <location>
        <begin position="371"/>
        <end position="384"/>
    </location>
</feature>
<accession>A0A853F6A5</accession>
<feature type="compositionally biased region" description="Low complexity" evidence="4">
    <location>
        <begin position="91"/>
        <end position="102"/>
    </location>
</feature>
<evidence type="ECO:0000256" key="1">
    <source>
        <dbReference type="ARBA" id="ARBA00003944"/>
    </source>
</evidence>
<keyword evidence="6" id="KW-0969">Cilium</keyword>
<dbReference type="AlphaFoldDB" id="A0A853F6A5"/>
<evidence type="ECO:0000256" key="2">
    <source>
        <dbReference type="ARBA" id="ARBA00009149"/>
    </source>
</evidence>
<feature type="domain" description="Flagellar hook-length control protein-like C-terminal" evidence="5">
    <location>
        <begin position="290"/>
        <end position="368"/>
    </location>
</feature>
<keyword evidence="6" id="KW-0966">Cell projection</keyword>
<comment type="caution">
    <text evidence="6">The sequence shown here is derived from an EMBL/GenBank/DDBJ whole genome shotgun (WGS) entry which is preliminary data.</text>
</comment>
<keyword evidence="6" id="KW-0282">Flagellum</keyword>
<feature type="region of interest" description="Disordered" evidence="4">
    <location>
        <begin position="360"/>
        <end position="389"/>
    </location>
</feature>
<evidence type="ECO:0000256" key="4">
    <source>
        <dbReference type="SAM" id="MobiDB-lite"/>
    </source>
</evidence>